<feature type="compositionally biased region" description="Polar residues" evidence="3">
    <location>
        <begin position="140"/>
        <end position="149"/>
    </location>
</feature>
<dbReference type="AlphaFoldDB" id="A0A9W4WZR8"/>
<evidence type="ECO:0000256" key="2">
    <source>
        <dbReference type="ARBA" id="ARBA00022552"/>
    </source>
</evidence>
<keyword evidence="2" id="KW-0698">rRNA processing</keyword>
<feature type="region of interest" description="Disordered" evidence="3">
    <location>
        <begin position="107"/>
        <end position="185"/>
    </location>
</feature>
<dbReference type="GO" id="GO:0006364">
    <property type="term" value="P:rRNA processing"/>
    <property type="evidence" value="ECO:0007669"/>
    <property type="project" value="UniProtKB-KW"/>
</dbReference>
<dbReference type="EMBL" id="CAMKVN010001407">
    <property type="protein sequence ID" value="CAI2175759.1"/>
    <property type="molecule type" value="Genomic_DNA"/>
</dbReference>
<evidence type="ECO:0000256" key="3">
    <source>
        <dbReference type="SAM" id="MobiDB-lite"/>
    </source>
</evidence>
<evidence type="ECO:0000313" key="5">
    <source>
        <dbReference type="Proteomes" id="UP001153678"/>
    </source>
</evidence>
<dbReference type="PANTHER" id="PTHR21250">
    <property type="entry name" value="PRE-RRNA-PROCESSING PROTEIN TSR2 HOMOLOG"/>
    <property type="match status" value="1"/>
</dbReference>
<keyword evidence="5" id="KW-1185">Reference proteome</keyword>
<proteinExistence type="inferred from homology"/>
<evidence type="ECO:0000313" key="4">
    <source>
        <dbReference type="EMBL" id="CAI2175759.1"/>
    </source>
</evidence>
<organism evidence="4 5">
    <name type="scientific">Funneliformis geosporum</name>
    <dbReference type="NCBI Taxonomy" id="1117311"/>
    <lineage>
        <taxon>Eukaryota</taxon>
        <taxon>Fungi</taxon>
        <taxon>Fungi incertae sedis</taxon>
        <taxon>Mucoromycota</taxon>
        <taxon>Glomeromycotina</taxon>
        <taxon>Glomeromycetes</taxon>
        <taxon>Glomerales</taxon>
        <taxon>Glomeraceae</taxon>
        <taxon>Funneliformis</taxon>
    </lineage>
</organism>
<name>A0A9W4WZR8_9GLOM</name>
<dbReference type="Proteomes" id="UP001153678">
    <property type="component" value="Unassembled WGS sequence"/>
</dbReference>
<protein>
    <submittedName>
        <fullName evidence="4">2313_t:CDS:1</fullName>
    </submittedName>
</protein>
<gene>
    <name evidence="4" type="ORF">FWILDA_LOCUS7252</name>
</gene>
<comment type="similarity">
    <text evidence="1">Belongs to the TSR2 family.</text>
</comment>
<dbReference type="InterPro" id="IPR019398">
    <property type="entry name" value="Pre-rRNA_process_TSR2"/>
</dbReference>
<sequence length="185" mass="21084">MNQNFIRGVSILFKTEWTALKLAVDMQWGGHDSEDKRDWFINVIVEYFDSNGKGTDDYDLETILIQIMADEFNTIIEDDSAYQISQDLIKMYNECIKGNYKTVDLLESKQKSPKQNLPSSKKAKNNDEDEDDSSNDDDGSLQNGESSTMEGDDIMDMDNSTTPSKLPKNKPIIDDDGFTLVTRRK</sequence>
<accession>A0A9W4WZR8</accession>
<comment type="caution">
    <text evidence="4">The sequence shown here is derived from an EMBL/GenBank/DDBJ whole genome shotgun (WGS) entry which is preliminary data.</text>
</comment>
<dbReference type="Pfam" id="PF10273">
    <property type="entry name" value="WGG"/>
    <property type="match status" value="1"/>
</dbReference>
<evidence type="ECO:0000256" key="1">
    <source>
        <dbReference type="ARBA" id="ARBA00006524"/>
    </source>
</evidence>
<dbReference type="OrthoDB" id="263560at2759"/>
<feature type="compositionally biased region" description="Acidic residues" evidence="3">
    <location>
        <begin position="127"/>
        <end position="139"/>
    </location>
</feature>
<reference evidence="4" key="1">
    <citation type="submission" date="2022-08" db="EMBL/GenBank/DDBJ databases">
        <authorList>
            <person name="Kallberg Y."/>
            <person name="Tangrot J."/>
            <person name="Rosling A."/>
        </authorList>
    </citation>
    <scope>NUCLEOTIDE SEQUENCE</scope>
    <source>
        <strain evidence="4">Wild A</strain>
    </source>
</reference>